<evidence type="ECO:0000313" key="2">
    <source>
        <dbReference type="EMBL" id="KAK5144914.1"/>
    </source>
</evidence>
<protein>
    <submittedName>
        <fullName evidence="2">Uncharacterized protein</fullName>
    </submittedName>
</protein>
<sequence>MELCSVSSSVQHQSFYVLLCDSIVSATLYVCDASIQSVIGLDRLERTAGPRYISSPRKDHGPGFARDDHRDISNEKTDIAPPATAGHPNQTHSADTTSNEKRLRKSQTTLNGLNRSREGMMSMHQYAHYFKYVATRDPSSTVQDLAPVHWSSEQTIVYEELLLDGLLPRLLS</sequence>
<accession>A0ABR0L843</accession>
<evidence type="ECO:0000313" key="3">
    <source>
        <dbReference type="Proteomes" id="UP001308179"/>
    </source>
</evidence>
<feature type="compositionally biased region" description="Basic and acidic residues" evidence="1">
    <location>
        <begin position="56"/>
        <end position="78"/>
    </location>
</feature>
<keyword evidence="3" id="KW-1185">Reference proteome</keyword>
<evidence type="ECO:0000256" key="1">
    <source>
        <dbReference type="SAM" id="MobiDB-lite"/>
    </source>
</evidence>
<dbReference type="Proteomes" id="UP001308179">
    <property type="component" value="Unassembled WGS sequence"/>
</dbReference>
<gene>
    <name evidence="2" type="ORF">LTR32_003243</name>
</gene>
<organism evidence="2 3">
    <name type="scientific">Rachicladosporium monterosium</name>
    <dbReference type="NCBI Taxonomy" id="1507873"/>
    <lineage>
        <taxon>Eukaryota</taxon>
        <taxon>Fungi</taxon>
        <taxon>Dikarya</taxon>
        <taxon>Ascomycota</taxon>
        <taxon>Pezizomycotina</taxon>
        <taxon>Dothideomycetes</taxon>
        <taxon>Dothideomycetidae</taxon>
        <taxon>Cladosporiales</taxon>
        <taxon>Cladosporiaceae</taxon>
        <taxon>Rachicladosporium</taxon>
    </lineage>
</organism>
<proteinExistence type="predicted"/>
<feature type="compositionally biased region" description="Polar residues" evidence="1">
    <location>
        <begin position="87"/>
        <end position="97"/>
    </location>
</feature>
<comment type="caution">
    <text evidence="2">The sequence shown here is derived from an EMBL/GenBank/DDBJ whole genome shotgun (WGS) entry which is preliminary data.</text>
</comment>
<dbReference type="EMBL" id="JAVRRR010000188">
    <property type="protein sequence ID" value="KAK5144914.1"/>
    <property type="molecule type" value="Genomic_DNA"/>
</dbReference>
<feature type="region of interest" description="Disordered" evidence="1">
    <location>
        <begin position="50"/>
        <end position="117"/>
    </location>
</feature>
<name>A0ABR0L843_9PEZI</name>
<reference evidence="2 3" key="1">
    <citation type="submission" date="2023-08" db="EMBL/GenBank/DDBJ databases">
        <title>Black Yeasts Isolated from many extreme environments.</title>
        <authorList>
            <person name="Coleine C."/>
            <person name="Stajich J.E."/>
            <person name="Selbmann L."/>
        </authorList>
    </citation>
    <scope>NUCLEOTIDE SEQUENCE [LARGE SCALE GENOMIC DNA]</scope>
    <source>
        <strain evidence="2 3">CCFEE 5386</strain>
    </source>
</reference>